<feature type="domain" description="Cell envelope-related transcriptional attenuator" evidence="4">
    <location>
        <begin position="126"/>
        <end position="282"/>
    </location>
</feature>
<evidence type="ECO:0000256" key="1">
    <source>
        <dbReference type="ARBA" id="ARBA00006068"/>
    </source>
</evidence>
<keyword evidence="3" id="KW-0472">Membrane</keyword>
<keyword evidence="6" id="KW-1185">Reference proteome</keyword>
<evidence type="ECO:0000256" key="2">
    <source>
        <dbReference type="SAM" id="MobiDB-lite"/>
    </source>
</evidence>
<gene>
    <name evidence="5" type="ORF">C8E83_3459</name>
</gene>
<comment type="similarity">
    <text evidence="1">Belongs to the LytR/CpsA/Psr (LCP) family.</text>
</comment>
<dbReference type="Proteomes" id="UP000280008">
    <property type="component" value="Unassembled WGS sequence"/>
</dbReference>
<dbReference type="NCBIfam" id="TIGR00350">
    <property type="entry name" value="lytR_cpsA_psr"/>
    <property type="match status" value="1"/>
</dbReference>
<dbReference type="AlphaFoldDB" id="A0A495IJU6"/>
<dbReference type="EMBL" id="RBKS01000001">
    <property type="protein sequence ID" value="RKR76292.1"/>
    <property type="molecule type" value="Genomic_DNA"/>
</dbReference>
<organism evidence="5 6">
    <name type="scientific">Frondihabitans australicus</name>
    <dbReference type="NCBI Taxonomy" id="386892"/>
    <lineage>
        <taxon>Bacteria</taxon>
        <taxon>Bacillati</taxon>
        <taxon>Actinomycetota</taxon>
        <taxon>Actinomycetes</taxon>
        <taxon>Micrococcales</taxon>
        <taxon>Microbacteriaceae</taxon>
        <taxon>Frondihabitans</taxon>
    </lineage>
</organism>
<evidence type="ECO:0000313" key="6">
    <source>
        <dbReference type="Proteomes" id="UP000280008"/>
    </source>
</evidence>
<dbReference type="PANTHER" id="PTHR33392">
    <property type="entry name" value="POLYISOPRENYL-TEICHOIC ACID--PEPTIDOGLYCAN TEICHOIC ACID TRANSFERASE TAGU"/>
    <property type="match status" value="1"/>
</dbReference>
<keyword evidence="3" id="KW-0812">Transmembrane</keyword>
<proteinExistence type="inferred from homology"/>
<dbReference type="RefSeq" id="WP_245981784.1">
    <property type="nucleotide sequence ID" value="NZ_RBKS01000001.1"/>
</dbReference>
<feature type="transmembrane region" description="Helical" evidence="3">
    <location>
        <begin position="41"/>
        <end position="65"/>
    </location>
</feature>
<comment type="caution">
    <text evidence="5">The sequence shown here is derived from an EMBL/GenBank/DDBJ whole genome shotgun (WGS) entry which is preliminary data.</text>
</comment>
<name>A0A495IJU6_9MICO</name>
<dbReference type="InterPro" id="IPR050922">
    <property type="entry name" value="LytR/CpsA/Psr_CW_biosynth"/>
</dbReference>
<dbReference type="Gene3D" id="3.40.630.190">
    <property type="entry name" value="LCP protein"/>
    <property type="match status" value="1"/>
</dbReference>
<keyword evidence="3" id="KW-1133">Transmembrane helix</keyword>
<reference evidence="5 6" key="1">
    <citation type="submission" date="2018-10" db="EMBL/GenBank/DDBJ databases">
        <title>Sequencing the genomes of 1000 actinobacteria strains.</title>
        <authorList>
            <person name="Klenk H.-P."/>
        </authorList>
    </citation>
    <scope>NUCLEOTIDE SEQUENCE [LARGE SCALE GENOMIC DNA]</scope>
    <source>
        <strain evidence="5 6">DSM 17894</strain>
    </source>
</reference>
<dbReference type="InterPro" id="IPR004474">
    <property type="entry name" value="LytR_CpsA_psr"/>
</dbReference>
<evidence type="ECO:0000313" key="5">
    <source>
        <dbReference type="EMBL" id="RKR76292.1"/>
    </source>
</evidence>
<feature type="region of interest" description="Disordered" evidence="2">
    <location>
        <begin position="1"/>
        <end position="33"/>
    </location>
</feature>
<dbReference type="PANTHER" id="PTHR33392:SF6">
    <property type="entry name" value="POLYISOPRENYL-TEICHOIC ACID--PEPTIDOGLYCAN TEICHOIC ACID TRANSFERASE TAGU"/>
    <property type="match status" value="1"/>
</dbReference>
<protein>
    <submittedName>
        <fullName evidence="5">LytR family transcriptional attenuator</fullName>
    </submittedName>
</protein>
<sequence length="485" mass="47180">MTDPLDRLPAPSPARDRSRRAARSAPLARHGRLPRRSPWKALATTVAAAVAVVAVSGAAVGAIALKQVSDDLGPGVALQGEKTEPAVKQPGAGLAAYKGGFNILIVGTDNDPKQGTSYGVRDATLNDVNILLHVSADHTNATAVSIPRDLVVPIPSCPRTDGQGSTSAQSAAPINSAYGDGGLNCVVQTVKQLTGVDIPFAGQISFNGVIEMSNAIGGVPVCVNKPIHDRYTGLNLPAGTSTLSGADALAFLRSRHGVGDGSDLGRISSQQVYLSSMLRTIKSGGVLGSPTKLYGLARAAASNMTLSNSLNSTSTLISMGSALRDLDLSRVNFVQYPGSTAGTGIYADKVQPDTATAAELFGAIKADRPFTVPAGSTGIGSESSAAAGTGSGAATGAAGGSGTASAGAGGAGAAGGSSAAAGGSGAAGSAAGSGAAGSAGSSASGSSGGATAPATIGSGASTGAAISGLTGQTAADQTCSVAYRF</sequence>
<evidence type="ECO:0000259" key="4">
    <source>
        <dbReference type="Pfam" id="PF03816"/>
    </source>
</evidence>
<accession>A0A495IJU6</accession>
<evidence type="ECO:0000256" key="3">
    <source>
        <dbReference type="SAM" id="Phobius"/>
    </source>
</evidence>
<dbReference type="Pfam" id="PF03816">
    <property type="entry name" value="LytR_cpsA_psr"/>
    <property type="match status" value="1"/>
</dbReference>